<reference evidence="2 3" key="1">
    <citation type="submission" date="2020-09" db="EMBL/GenBank/DDBJ databases">
        <title>De no assembly of potato wild relative species, Solanum commersonii.</title>
        <authorList>
            <person name="Cho K."/>
        </authorList>
    </citation>
    <scope>NUCLEOTIDE SEQUENCE [LARGE SCALE GENOMIC DNA]</scope>
    <source>
        <strain evidence="2">LZ3.2</strain>
        <tissue evidence="2">Leaf</tissue>
    </source>
</reference>
<protein>
    <submittedName>
        <fullName evidence="2">Uncharacterized protein</fullName>
    </submittedName>
</protein>
<dbReference type="Proteomes" id="UP000824120">
    <property type="component" value="Chromosome 9"/>
</dbReference>
<name>A0A9J5XLQ6_SOLCO</name>
<gene>
    <name evidence="2" type="ORF">H5410_048440</name>
</gene>
<dbReference type="OrthoDB" id="1305411at2759"/>
<dbReference type="AlphaFoldDB" id="A0A9J5XLQ6"/>
<evidence type="ECO:0000313" key="3">
    <source>
        <dbReference type="Proteomes" id="UP000824120"/>
    </source>
</evidence>
<organism evidence="2 3">
    <name type="scientific">Solanum commersonii</name>
    <name type="common">Commerson's wild potato</name>
    <name type="synonym">Commerson's nightshade</name>
    <dbReference type="NCBI Taxonomy" id="4109"/>
    <lineage>
        <taxon>Eukaryota</taxon>
        <taxon>Viridiplantae</taxon>
        <taxon>Streptophyta</taxon>
        <taxon>Embryophyta</taxon>
        <taxon>Tracheophyta</taxon>
        <taxon>Spermatophyta</taxon>
        <taxon>Magnoliopsida</taxon>
        <taxon>eudicotyledons</taxon>
        <taxon>Gunneridae</taxon>
        <taxon>Pentapetalae</taxon>
        <taxon>asterids</taxon>
        <taxon>lamiids</taxon>
        <taxon>Solanales</taxon>
        <taxon>Solanaceae</taxon>
        <taxon>Solanoideae</taxon>
        <taxon>Solaneae</taxon>
        <taxon>Solanum</taxon>
    </lineage>
</organism>
<sequence length="98" mass="11263">MESQEDKAVSRHPKRSNPGNPAQFRCVSSKDVVLPMPNLPVELATKILSQGDEAVYRHPKWSNLENPAQFPSVSSKDSWHSQRFPFMQPKWNPKDFPF</sequence>
<feature type="region of interest" description="Disordered" evidence="1">
    <location>
        <begin position="1"/>
        <end position="24"/>
    </location>
</feature>
<proteinExistence type="predicted"/>
<keyword evidence="3" id="KW-1185">Reference proteome</keyword>
<comment type="caution">
    <text evidence="2">The sequence shown here is derived from an EMBL/GenBank/DDBJ whole genome shotgun (WGS) entry which is preliminary data.</text>
</comment>
<evidence type="ECO:0000313" key="2">
    <source>
        <dbReference type="EMBL" id="KAG5588006.1"/>
    </source>
</evidence>
<evidence type="ECO:0000256" key="1">
    <source>
        <dbReference type="SAM" id="MobiDB-lite"/>
    </source>
</evidence>
<accession>A0A9J5XLQ6</accession>
<dbReference type="EMBL" id="JACXVP010000009">
    <property type="protein sequence ID" value="KAG5588006.1"/>
    <property type="molecule type" value="Genomic_DNA"/>
</dbReference>